<protein>
    <submittedName>
        <fullName evidence="1">Uncharacterized protein</fullName>
    </submittedName>
</protein>
<organism evidence="1">
    <name type="scientific">marine metagenome</name>
    <dbReference type="NCBI Taxonomy" id="408172"/>
    <lineage>
        <taxon>unclassified sequences</taxon>
        <taxon>metagenomes</taxon>
        <taxon>ecological metagenomes</taxon>
    </lineage>
</organism>
<dbReference type="AlphaFoldDB" id="A0A382K4G0"/>
<evidence type="ECO:0000313" key="1">
    <source>
        <dbReference type="EMBL" id="SVC19049.1"/>
    </source>
</evidence>
<accession>A0A382K4G0</accession>
<name>A0A382K4G0_9ZZZZ</name>
<dbReference type="EMBL" id="UINC01078199">
    <property type="protein sequence ID" value="SVC19049.1"/>
    <property type="molecule type" value="Genomic_DNA"/>
</dbReference>
<sequence>MNCSISAFDFRLSIVVSHALKSPKRQEKEAKWLT</sequence>
<proteinExistence type="predicted"/>
<reference evidence="1" key="1">
    <citation type="submission" date="2018-05" db="EMBL/GenBank/DDBJ databases">
        <authorList>
            <person name="Lanie J.A."/>
            <person name="Ng W.-L."/>
            <person name="Kazmierczak K.M."/>
            <person name="Andrzejewski T.M."/>
            <person name="Davidsen T.M."/>
            <person name="Wayne K.J."/>
            <person name="Tettelin H."/>
            <person name="Glass J.I."/>
            <person name="Rusch D."/>
            <person name="Podicherti R."/>
            <person name="Tsui H.-C.T."/>
            <person name="Winkler M.E."/>
        </authorList>
    </citation>
    <scope>NUCLEOTIDE SEQUENCE</scope>
</reference>
<gene>
    <name evidence="1" type="ORF">METZ01_LOCUS271903</name>
</gene>